<proteinExistence type="predicted"/>
<reference evidence="1 2" key="1">
    <citation type="submission" date="2023-10" db="EMBL/GenBank/DDBJ databases">
        <title>Development of a sustainable strategy for remediation of hydrocarbon-contaminated territories based on the waste exchange concept.</title>
        <authorList>
            <person name="Krivoruchko A."/>
        </authorList>
    </citation>
    <scope>NUCLEOTIDE SEQUENCE [LARGE SCALE GENOMIC DNA]</scope>
    <source>
        <strain evidence="1 2">IEGM 1203</strain>
    </source>
</reference>
<sequence length="84" mass="9630">MAVADFGAHGPTCGVSLKRVHSRHKWDDGRYSHRRTTESRRPAEAPVLWLKTDCDRRTFVEGPPMTTVDVLGVDDVALRREHRY</sequence>
<evidence type="ECO:0008006" key="3">
    <source>
        <dbReference type="Google" id="ProtNLM"/>
    </source>
</evidence>
<dbReference type="EMBL" id="JAWLKB010000043">
    <property type="protein sequence ID" value="MDV6271389.1"/>
    <property type="molecule type" value="Genomic_DNA"/>
</dbReference>
<protein>
    <recommendedName>
        <fullName evidence="3">Transposase</fullName>
    </recommendedName>
</protein>
<comment type="caution">
    <text evidence="1">The sequence shown here is derived from an EMBL/GenBank/DDBJ whole genome shotgun (WGS) entry which is preliminary data.</text>
</comment>
<name>A0ABU4C537_RHOGO</name>
<keyword evidence="2" id="KW-1185">Reference proteome</keyword>
<dbReference type="RefSeq" id="WP_317545820.1">
    <property type="nucleotide sequence ID" value="NZ_JAWLKB010000043.1"/>
</dbReference>
<organism evidence="1 2">
    <name type="scientific">Rhodococcus globerulus</name>
    <dbReference type="NCBI Taxonomy" id="33008"/>
    <lineage>
        <taxon>Bacteria</taxon>
        <taxon>Bacillati</taxon>
        <taxon>Actinomycetota</taxon>
        <taxon>Actinomycetes</taxon>
        <taxon>Mycobacteriales</taxon>
        <taxon>Nocardiaceae</taxon>
        <taxon>Rhodococcus</taxon>
    </lineage>
</organism>
<accession>A0ABU4C537</accession>
<evidence type="ECO:0000313" key="1">
    <source>
        <dbReference type="EMBL" id="MDV6271389.1"/>
    </source>
</evidence>
<evidence type="ECO:0000313" key="2">
    <source>
        <dbReference type="Proteomes" id="UP001185927"/>
    </source>
</evidence>
<dbReference type="Proteomes" id="UP001185927">
    <property type="component" value="Unassembled WGS sequence"/>
</dbReference>
<gene>
    <name evidence="1" type="ORF">R3Q16_32775</name>
</gene>